<keyword evidence="6" id="KW-1185">Reference proteome</keyword>
<sequence length="440" mass="47760">MIDIVVETPSGLMKGEAKGGLVCFRTIPFVEAPVGKRRWAAPEPKAPWAGVLDSTIEGPILPQGPSDLDRPMGAINRELSEAALTLTLVAPENAKDLPVIVWFHGGANFCGAGSLDWYDGSTLAKACPAVFVGVNYRLGALGFLQYPGVNEENLAVLDWIAALQWVNTHIRSFGGDPERVTLVGQSAGGNAIVTLAGMPETDGLFESAWIMSPSIGRGNHKKADAHRIAKTLLSAAGCRVDTDLETLREDALGLSVNEILLATDVAFKAHGKEFGGMLFKPVDDALFEPAAVIEKSVAGAKRKNLRIVLGTTRNETLAFSDDRSPEGLNRLAKVQQARFDAPALEYVKALSNAGVPTRKYRFDWEAPDSIYGACHCIDLPFLFGTFPAWKSPMLAGGNPERMAALWKRFSGEFIRFVRGEEPSWPLFGEKEYVEIFNEEN</sequence>
<dbReference type="AlphaFoldDB" id="A0A2Z6IA77"/>
<dbReference type="EC" id="3.1.1.-" evidence="3"/>
<organism evidence="5 6">
    <name type="scientific">Sutterella megalosphaeroides</name>
    <dbReference type="NCBI Taxonomy" id="2494234"/>
    <lineage>
        <taxon>Bacteria</taxon>
        <taxon>Pseudomonadati</taxon>
        <taxon>Pseudomonadota</taxon>
        <taxon>Betaproteobacteria</taxon>
        <taxon>Burkholderiales</taxon>
        <taxon>Sutterellaceae</taxon>
        <taxon>Sutterella</taxon>
    </lineage>
</organism>
<evidence type="ECO:0000313" key="6">
    <source>
        <dbReference type="Proteomes" id="UP000271003"/>
    </source>
</evidence>
<dbReference type="InterPro" id="IPR002018">
    <property type="entry name" value="CarbesteraseB"/>
</dbReference>
<dbReference type="RefSeq" id="WP_120176909.1">
    <property type="nucleotide sequence ID" value="NZ_AP018786.1"/>
</dbReference>
<evidence type="ECO:0000256" key="1">
    <source>
        <dbReference type="ARBA" id="ARBA00005964"/>
    </source>
</evidence>
<dbReference type="EMBL" id="AP018786">
    <property type="protein sequence ID" value="BBF23282.1"/>
    <property type="molecule type" value="Genomic_DNA"/>
</dbReference>
<name>A0A2Z6IA77_9BURK</name>
<comment type="similarity">
    <text evidence="1 3">Belongs to the type-B carboxylesterase/lipase family.</text>
</comment>
<dbReference type="InterPro" id="IPR029058">
    <property type="entry name" value="AB_hydrolase_fold"/>
</dbReference>
<dbReference type="Gene3D" id="3.40.50.1820">
    <property type="entry name" value="alpha/beta hydrolase"/>
    <property type="match status" value="2"/>
</dbReference>
<reference evidence="5 6" key="1">
    <citation type="journal article" date="2018" name="Int. J. Syst. Evol. Microbiol.">
        <title>Mesosutterella multiformis gen. nov., sp. nov., a member of the family Sutterellaceae and Sutterella megalosphaeroides sp. nov., isolated from human faeces.</title>
        <authorList>
            <person name="Sakamoto M."/>
            <person name="Ikeyama N."/>
            <person name="Kunihiro T."/>
            <person name="Iino T."/>
            <person name="Yuki M."/>
            <person name="Ohkuma M."/>
        </authorList>
    </citation>
    <scope>NUCLEOTIDE SEQUENCE [LARGE SCALE GENOMIC DNA]</scope>
    <source>
        <strain evidence="5 6">6FBBBH3</strain>
    </source>
</reference>
<evidence type="ECO:0000256" key="2">
    <source>
        <dbReference type="ARBA" id="ARBA00022801"/>
    </source>
</evidence>
<keyword evidence="2 3" id="KW-0378">Hydrolase</keyword>
<evidence type="ECO:0000313" key="5">
    <source>
        <dbReference type="EMBL" id="BBF23282.1"/>
    </source>
</evidence>
<dbReference type="Proteomes" id="UP000271003">
    <property type="component" value="Chromosome"/>
</dbReference>
<dbReference type="InterPro" id="IPR050309">
    <property type="entry name" value="Type-B_Carboxylest/Lipase"/>
</dbReference>
<protein>
    <recommendedName>
        <fullName evidence="3">Carboxylic ester hydrolase</fullName>
        <ecNumber evidence="3">3.1.1.-</ecNumber>
    </recommendedName>
</protein>
<gene>
    <name evidence="5" type="ORF">SUTMEG_11730</name>
</gene>
<evidence type="ECO:0000259" key="4">
    <source>
        <dbReference type="Pfam" id="PF00135"/>
    </source>
</evidence>
<proteinExistence type="inferred from homology"/>
<accession>A0A2Z6IA77</accession>
<dbReference type="PROSITE" id="PS00122">
    <property type="entry name" value="CARBOXYLESTERASE_B_1"/>
    <property type="match status" value="1"/>
</dbReference>
<dbReference type="PANTHER" id="PTHR11559">
    <property type="entry name" value="CARBOXYLESTERASE"/>
    <property type="match status" value="1"/>
</dbReference>
<evidence type="ECO:0000256" key="3">
    <source>
        <dbReference type="RuleBase" id="RU361235"/>
    </source>
</evidence>
<dbReference type="GO" id="GO:0016787">
    <property type="term" value="F:hydrolase activity"/>
    <property type="evidence" value="ECO:0007669"/>
    <property type="project" value="UniProtKB-KW"/>
</dbReference>
<dbReference type="InterPro" id="IPR019826">
    <property type="entry name" value="Carboxylesterase_B_AS"/>
</dbReference>
<dbReference type="SUPFAM" id="SSF53474">
    <property type="entry name" value="alpha/beta-Hydrolases"/>
    <property type="match status" value="1"/>
</dbReference>
<dbReference type="Pfam" id="PF00135">
    <property type="entry name" value="COesterase"/>
    <property type="match status" value="1"/>
</dbReference>
<dbReference type="OrthoDB" id="9775851at2"/>
<feature type="domain" description="Carboxylesterase type B" evidence="4">
    <location>
        <begin position="4"/>
        <end position="321"/>
    </location>
</feature>
<dbReference type="KEGG" id="sutt:SUTMEG_11730"/>